<name>A0ABD2PZL5_9PLAT</name>
<sequence>MTPNPDILCNRLIKFDLLYKQLIKDNSFDAFATGHYAQNSYGNFLQLKPENTDAAPADLYRSRDPVKDQSFWLCTVDSNHLRHCMFPIGDMLKPQVKRLANEVGLSQQSKRRESMGICFIGKRTFASFIDQYIPAKPGPIQLLETGEVIGQHSGIHHFTLGQRVPIERMQGPFYVAKLDSVDQSVKVVRFTNNPHLFMRKCVTGPSIWTNPANVPQFTPVHCDFQWQNKWMPIPSTLRKIDEQPPSYDSRIGSSLHVELGQHMRCIAPGQWAAFYRGDKCLGGAQIMHSQSLVETDSHTQLIQDFKPTDYETSYANVTPIKRASFS</sequence>
<evidence type="ECO:0000313" key="4">
    <source>
        <dbReference type="Proteomes" id="UP001626550"/>
    </source>
</evidence>
<dbReference type="InterPro" id="IPR014729">
    <property type="entry name" value="Rossmann-like_a/b/a_fold"/>
</dbReference>
<comment type="caution">
    <text evidence="3">The sequence shown here is derived from an EMBL/GenBank/DDBJ whole genome shotgun (WGS) entry which is preliminary data.</text>
</comment>
<dbReference type="Proteomes" id="UP001626550">
    <property type="component" value="Unassembled WGS sequence"/>
</dbReference>
<dbReference type="SUPFAM" id="SSF52402">
    <property type="entry name" value="Adenine nucleotide alpha hydrolases-like"/>
    <property type="match status" value="1"/>
</dbReference>
<reference evidence="3 4" key="1">
    <citation type="submission" date="2024-11" db="EMBL/GenBank/DDBJ databases">
        <title>Adaptive evolution of stress response genes in parasites aligns with host niche diversity.</title>
        <authorList>
            <person name="Hahn C."/>
            <person name="Resl P."/>
        </authorList>
    </citation>
    <scope>NUCLEOTIDE SEQUENCE [LARGE SCALE GENOMIC DNA]</scope>
    <source>
        <strain evidence="3">EGGRZ-B1_66</strain>
        <tissue evidence="3">Body</tissue>
    </source>
</reference>
<gene>
    <name evidence="3" type="ORF">Ciccas_008692</name>
</gene>
<dbReference type="Pfam" id="PF20258">
    <property type="entry name" value="tRNA_Me_trans_C"/>
    <property type="match status" value="1"/>
</dbReference>
<evidence type="ECO:0000259" key="1">
    <source>
        <dbReference type="Pfam" id="PF20258"/>
    </source>
</evidence>
<dbReference type="InterPro" id="IPR046884">
    <property type="entry name" value="MnmA-like_central"/>
</dbReference>
<evidence type="ECO:0000313" key="3">
    <source>
        <dbReference type="EMBL" id="KAL3312714.1"/>
    </source>
</evidence>
<protein>
    <submittedName>
        <fullName evidence="3">Uncharacterized protein</fullName>
    </submittedName>
</protein>
<dbReference type="Pfam" id="PF03054">
    <property type="entry name" value="tRNA_Me_trans"/>
    <property type="match status" value="1"/>
</dbReference>
<organism evidence="3 4">
    <name type="scientific">Cichlidogyrus casuarinus</name>
    <dbReference type="NCBI Taxonomy" id="1844966"/>
    <lineage>
        <taxon>Eukaryota</taxon>
        <taxon>Metazoa</taxon>
        <taxon>Spiralia</taxon>
        <taxon>Lophotrochozoa</taxon>
        <taxon>Platyhelminthes</taxon>
        <taxon>Monogenea</taxon>
        <taxon>Monopisthocotylea</taxon>
        <taxon>Dactylogyridea</taxon>
        <taxon>Ancyrocephalidae</taxon>
        <taxon>Cichlidogyrus</taxon>
    </lineage>
</organism>
<dbReference type="AlphaFoldDB" id="A0ABD2PZL5"/>
<feature type="domain" description="tRNA-specific 2-thiouridylase MnmA-like central" evidence="2">
    <location>
        <begin position="127"/>
        <end position="188"/>
    </location>
</feature>
<accession>A0ABD2PZL5</accession>
<evidence type="ECO:0000259" key="2">
    <source>
        <dbReference type="Pfam" id="PF20259"/>
    </source>
</evidence>
<keyword evidence="4" id="KW-1185">Reference proteome</keyword>
<dbReference type="Gene3D" id="3.40.50.620">
    <property type="entry name" value="HUPs"/>
    <property type="match status" value="1"/>
</dbReference>
<dbReference type="Gene3D" id="2.30.30.280">
    <property type="entry name" value="Adenine nucleotide alpha hydrolases-like domains"/>
    <property type="match status" value="1"/>
</dbReference>
<dbReference type="Gene3D" id="2.40.30.10">
    <property type="entry name" value="Translation factors"/>
    <property type="match status" value="1"/>
</dbReference>
<dbReference type="Pfam" id="PF20259">
    <property type="entry name" value="tRNA_Me_trans_M"/>
    <property type="match status" value="1"/>
</dbReference>
<feature type="domain" description="tRNA-specific 2-thiouridylase MnmA-like C-terminal" evidence="1">
    <location>
        <begin position="254"/>
        <end position="286"/>
    </location>
</feature>
<proteinExistence type="predicted"/>
<dbReference type="InterPro" id="IPR023382">
    <property type="entry name" value="MnmA-like_central_sf"/>
</dbReference>
<dbReference type="InterPro" id="IPR046885">
    <property type="entry name" value="MnmA-like_C"/>
</dbReference>
<dbReference type="PANTHER" id="PTHR11933:SF5">
    <property type="entry name" value="MITOCHONDRIAL TRNA-SPECIFIC 2-THIOURIDYLASE 1"/>
    <property type="match status" value="1"/>
</dbReference>
<dbReference type="PANTHER" id="PTHR11933">
    <property type="entry name" value="TRNA 5-METHYLAMINOMETHYL-2-THIOURIDYLATE -METHYLTRANSFERASE"/>
    <property type="match status" value="1"/>
</dbReference>
<dbReference type="EMBL" id="JBJKFK010001584">
    <property type="protein sequence ID" value="KAL3312714.1"/>
    <property type="molecule type" value="Genomic_DNA"/>
</dbReference>